<gene>
    <name evidence="3" type="primary">TB31.7_1</name>
    <name evidence="3" type="ORF">MPRF_01860</name>
</gene>
<protein>
    <submittedName>
        <fullName evidence="3">Universal stress protein</fullName>
    </submittedName>
</protein>
<dbReference type="InterPro" id="IPR014729">
    <property type="entry name" value="Rossmann-like_a/b/a_fold"/>
</dbReference>
<dbReference type="SUPFAM" id="SSF52402">
    <property type="entry name" value="Adenine nucleotide alpha hydrolases-like"/>
    <property type="match status" value="2"/>
</dbReference>
<organism evidence="3 4">
    <name type="scientific">Mycolicibacterium parafortuitum</name>
    <name type="common">Mycobacterium parafortuitum</name>
    <dbReference type="NCBI Taxonomy" id="39692"/>
    <lineage>
        <taxon>Bacteria</taxon>
        <taxon>Bacillati</taxon>
        <taxon>Actinomycetota</taxon>
        <taxon>Actinomycetes</taxon>
        <taxon>Mycobacteriales</taxon>
        <taxon>Mycobacteriaceae</taxon>
        <taxon>Mycolicibacterium</taxon>
    </lineage>
</organism>
<dbReference type="AlphaFoldDB" id="A0A7I7TVN9"/>
<dbReference type="InterPro" id="IPR006016">
    <property type="entry name" value="UspA"/>
</dbReference>
<feature type="domain" description="UspA" evidence="2">
    <location>
        <begin position="165"/>
        <end position="296"/>
    </location>
</feature>
<reference evidence="3 4" key="1">
    <citation type="journal article" date="2019" name="Emerg. Microbes Infect.">
        <title>Comprehensive subspecies identification of 175 nontuberculous mycobacteria species based on 7547 genomic profiles.</title>
        <authorList>
            <person name="Matsumoto Y."/>
            <person name="Kinjo T."/>
            <person name="Motooka D."/>
            <person name="Nabeya D."/>
            <person name="Jung N."/>
            <person name="Uechi K."/>
            <person name="Horii T."/>
            <person name="Iida T."/>
            <person name="Fujita J."/>
            <person name="Nakamura S."/>
        </authorList>
    </citation>
    <scope>NUCLEOTIDE SEQUENCE [LARGE SCALE GENOMIC DNA]</scope>
    <source>
        <strain evidence="3 4">JCM 6367</strain>
    </source>
</reference>
<comment type="similarity">
    <text evidence="1">Belongs to the universal stress protein A family.</text>
</comment>
<evidence type="ECO:0000313" key="3">
    <source>
        <dbReference type="EMBL" id="BBY73287.1"/>
    </source>
</evidence>
<evidence type="ECO:0000313" key="4">
    <source>
        <dbReference type="Proteomes" id="UP000466554"/>
    </source>
</evidence>
<name>A0A7I7TVN9_MYCPF</name>
<dbReference type="Pfam" id="PF00582">
    <property type="entry name" value="Usp"/>
    <property type="match status" value="2"/>
</dbReference>
<dbReference type="PANTHER" id="PTHR46268:SF6">
    <property type="entry name" value="UNIVERSAL STRESS PROTEIN UP12"/>
    <property type="match status" value="1"/>
</dbReference>
<dbReference type="InterPro" id="IPR006015">
    <property type="entry name" value="Universal_stress_UspA"/>
</dbReference>
<feature type="domain" description="UspA" evidence="2">
    <location>
        <begin position="16"/>
        <end position="153"/>
    </location>
</feature>
<dbReference type="Proteomes" id="UP000466554">
    <property type="component" value="Chromosome"/>
</dbReference>
<dbReference type="Gene3D" id="3.40.50.620">
    <property type="entry name" value="HUPs"/>
    <property type="match status" value="2"/>
</dbReference>
<dbReference type="EMBL" id="AP022598">
    <property type="protein sequence ID" value="BBY73287.1"/>
    <property type="molecule type" value="Genomic_DNA"/>
</dbReference>
<sequence length="298" mass="31556">MAGSENTEDTDLESSKVVVGVDDSPASQPALEWAAAEAALREVPLVILYATTLPVGAWPAVPVPTGFLDWQREIGRDILTDARRIAEQRTGGAVPVRMEFAVATPTAALVEQSRTAQMVVVGSRGRGGLARRMLGSTSMGLVHRAHGPVVVVHDEDPAPDAGAPVLLGFDGSTAAEAAVEVAFEEASLRRVGLVVLHAWWSPGAFEMPGFEWDETRPEVEREAARQLAGWRQRYPGVGVELVVVPDEPARRLVERAETSQLVVVGSHGYGAVAGTLLGSVSGAVVQAAKVPVMVVRPR</sequence>
<evidence type="ECO:0000256" key="1">
    <source>
        <dbReference type="ARBA" id="ARBA00008791"/>
    </source>
</evidence>
<proteinExistence type="inferred from homology"/>
<evidence type="ECO:0000259" key="2">
    <source>
        <dbReference type="Pfam" id="PF00582"/>
    </source>
</evidence>
<accession>A0A7I7TVN9</accession>
<dbReference type="RefSeq" id="WP_163765162.1">
    <property type="nucleotide sequence ID" value="NZ_AP022598.1"/>
</dbReference>
<dbReference type="PANTHER" id="PTHR46268">
    <property type="entry name" value="STRESS RESPONSE PROTEIN NHAX"/>
    <property type="match status" value="1"/>
</dbReference>
<dbReference type="PRINTS" id="PR01438">
    <property type="entry name" value="UNVRSLSTRESS"/>
</dbReference>